<dbReference type="EMBL" id="BFAV01000060">
    <property type="protein sequence ID" value="GBF32858.1"/>
    <property type="molecule type" value="Genomic_DNA"/>
</dbReference>
<accession>A0A2L2X9P0</accession>
<gene>
    <name evidence="1" type="ORF">DCCM_1054</name>
</gene>
<dbReference type="AlphaFoldDB" id="A0A2L2X9P0"/>
<proteinExistence type="predicted"/>
<evidence type="ECO:0000313" key="1">
    <source>
        <dbReference type="EMBL" id="GBF32858.1"/>
    </source>
</evidence>
<dbReference type="RefSeq" id="WP_104371331.1">
    <property type="nucleotide sequence ID" value="NZ_BFAV01000060.1"/>
</dbReference>
<organism evidence="1 2">
    <name type="scientific">Desulfocucumis palustris</name>
    <dbReference type="NCBI Taxonomy" id="1898651"/>
    <lineage>
        <taxon>Bacteria</taxon>
        <taxon>Bacillati</taxon>
        <taxon>Bacillota</taxon>
        <taxon>Clostridia</taxon>
        <taxon>Eubacteriales</taxon>
        <taxon>Desulfocucumaceae</taxon>
        <taxon>Desulfocucumis</taxon>
    </lineage>
</organism>
<reference evidence="2" key="1">
    <citation type="submission" date="2018-02" db="EMBL/GenBank/DDBJ databases">
        <title>Genome sequence of Desulfocucumis palustris strain NAW-5.</title>
        <authorList>
            <person name="Watanabe M."/>
            <person name="Kojima H."/>
            <person name="Fukui M."/>
        </authorList>
    </citation>
    <scope>NUCLEOTIDE SEQUENCE [LARGE SCALE GENOMIC DNA]</scope>
    <source>
        <strain evidence="2">NAW-5</strain>
    </source>
</reference>
<evidence type="ECO:0000313" key="2">
    <source>
        <dbReference type="Proteomes" id="UP000239549"/>
    </source>
</evidence>
<dbReference type="Proteomes" id="UP000239549">
    <property type="component" value="Unassembled WGS sequence"/>
</dbReference>
<keyword evidence="2" id="KW-1185">Reference proteome</keyword>
<protein>
    <submittedName>
        <fullName evidence="1">Uncharacterized protein</fullName>
    </submittedName>
</protein>
<comment type="caution">
    <text evidence="1">The sequence shown here is derived from an EMBL/GenBank/DDBJ whole genome shotgun (WGS) entry which is preliminary data.</text>
</comment>
<sequence>MPGKIIATVYAGELHVMNNNMMRMVYIPLYSIMAVTPGEPLYIEREEEATVIIPSTPGIL</sequence>
<name>A0A2L2X9P0_9FIRM</name>